<feature type="transmembrane region" description="Helical" evidence="1">
    <location>
        <begin position="77"/>
        <end position="102"/>
    </location>
</feature>
<gene>
    <name evidence="2" type="ORF">KTT_37540</name>
</gene>
<feature type="transmembrane region" description="Helical" evidence="1">
    <location>
        <begin position="41"/>
        <end position="65"/>
    </location>
</feature>
<comment type="caution">
    <text evidence="2">The sequence shown here is derived from an EMBL/GenBank/DDBJ whole genome shotgun (WGS) entry which is preliminary data.</text>
</comment>
<feature type="transmembrane region" description="Helical" evidence="1">
    <location>
        <begin position="108"/>
        <end position="130"/>
    </location>
</feature>
<keyword evidence="1" id="KW-0812">Transmembrane</keyword>
<feature type="transmembrane region" description="Helical" evidence="1">
    <location>
        <begin position="162"/>
        <end position="183"/>
    </location>
</feature>
<dbReference type="OrthoDB" id="152046at2"/>
<feature type="transmembrane region" description="Helical" evidence="1">
    <location>
        <begin position="137"/>
        <end position="156"/>
    </location>
</feature>
<sequence length="226" mass="25267">MYTIDTTTLGNFIQTLWLFIRGAWRLDPTAFAVLAQTHGSFWLVIWIPFLGAISVGLGQSVALLVNRVQPIRFVASLCLSGALYVISVSLWIATIWLFGSLILQHPLAFLPILRAVCLAYAPYCFGFLILLPYMGSLIEHVLDIWCLLAVILAIHITLQLDFWLSLLCTVCGWLLFVVLKVTIGRPVQSVTRWLRRITAGVPLTLHVRDLASSLTEEMQPPQGGHR</sequence>
<evidence type="ECO:0000313" key="2">
    <source>
        <dbReference type="EMBL" id="GCE13895.1"/>
    </source>
</evidence>
<dbReference type="Proteomes" id="UP000287352">
    <property type="component" value="Unassembled WGS sequence"/>
</dbReference>
<keyword evidence="1" id="KW-0472">Membrane</keyword>
<protein>
    <recommendedName>
        <fullName evidence="4">Yip1 domain-containing protein</fullName>
    </recommendedName>
</protein>
<proteinExistence type="predicted"/>
<reference evidence="3" key="1">
    <citation type="submission" date="2018-12" db="EMBL/GenBank/DDBJ databases">
        <title>Tengunoibacter tsumagoiensis gen. nov., sp. nov., Dictyobacter kobayashii sp. nov., D. alpinus sp. nov., and D. joshuensis sp. nov. and description of Dictyobacteraceae fam. nov. within the order Ktedonobacterales isolated from Tengu-no-mugimeshi.</title>
        <authorList>
            <person name="Wang C.M."/>
            <person name="Zheng Y."/>
            <person name="Sakai Y."/>
            <person name="Toyoda A."/>
            <person name="Minakuchi Y."/>
            <person name="Abe K."/>
            <person name="Yokota A."/>
            <person name="Yabe S."/>
        </authorList>
    </citation>
    <scope>NUCLEOTIDE SEQUENCE [LARGE SCALE GENOMIC DNA]</scope>
    <source>
        <strain evidence="3">Uno3</strain>
    </source>
</reference>
<organism evidence="2 3">
    <name type="scientific">Tengunoibacter tsumagoiensis</name>
    <dbReference type="NCBI Taxonomy" id="2014871"/>
    <lineage>
        <taxon>Bacteria</taxon>
        <taxon>Bacillati</taxon>
        <taxon>Chloroflexota</taxon>
        <taxon>Ktedonobacteria</taxon>
        <taxon>Ktedonobacterales</taxon>
        <taxon>Dictyobacteraceae</taxon>
        <taxon>Tengunoibacter</taxon>
    </lineage>
</organism>
<keyword evidence="3" id="KW-1185">Reference proteome</keyword>
<dbReference type="AlphaFoldDB" id="A0A402A4G8"/>
<name>A0A402A4G8_9CHLR</name>
<keyword evidence="1" id="KW-1133">Transmembrane helix</keyword>
<dbReference type="EMBL" id="BIFR01000001">
    <property type="protein sequence ID" value="GCE13895.1"/>
    <property type="molecule type" value="Genomic_DNA"/>
</dbReference>
<evidence type="ECO:0008006" key="4">
    <source>
        <dbReference type="Google" id="ProtNLM"/>
    </source>
</evidence>
<evidence type="ECO:0000313" key="3">
    <source>
        <dbReference type="Proteomes" id="UP000287352"/>
    </source>
</evidence>
<dbReference type="RefSeq" id="WP_126581385.1">
    <property type="nucleotide sequence ID" value="NZ_BIFR01000001.1"/>
</dbReference>
<evidence type="ECO:0000256" key="1">
    <source>
        <dbReference type="SAM" id="Phobius"/>
    </source>
</evidence>
<accession>A0A402A4G8</accession>